<dbReference type="AlphaFoldDB" id="A0A9X2AEJ6"/>
<proteinExistence type="predicted"/>
<evidence type="ECO:0008006" key="3">
    <source>
        <dbReference type="Google" id="ProtNLM"/>
    </source>
</evidence>
<comment type="caution">
    <text evidence="1">The sequence shown here is derived from an EMBL/GenBank/DDBJ whole genome shotgun (WGS) entry which is preliminary data.</text>
</comment>
<keyword evidence="2" id="KW-1185">Reference proteome</keyword>
<accession>A0A9X2AEJ6</accession>
<dbReference type="Proteomes" id="UP001139263">
    <property type="component" value="Unassembled WGS sequence"/>
</dbReference>
<dbReference type="EMBL" id="JALBUF010000019">
    <property type="protein sequence ID" value="MCI0184645.1"/>
    <property type="molecule type" value="Genomic_DNA"/>
</dbReference>
<name>A0A9X2AEJ6_9BACL</name>
<organism evidence="1 2">
    <name type="scientific">Sulfoacidibacillus ferrooxidans</name>
    <dbReference type="NCBI Taxonomy" id="2005001"/>
    <lineage>
        <taxon>Bacteria</taxon>
        <taxon>Bacillati</taxon>
        <taxon>Bacillota</taxon>
        <taxon>Bacilli</taxon>
        <taxon>Bacillales</taxon>
        <taxon>Alicyclobacillaceae</taxon>
        <taxon>Sulfoacidibacillus</taxon>
    </lineage>
</organism>
<reference evidence="1" key="1">
    <citation type="submission" date="2022-03" db="EMBL/GenBank/DDBJ databases">
        <title>Draft Genome Sequence of Firmicute Strain S0AB, a Heterotrophic Iron/Sulfur-Oxidizing Extreme Acidophile.</title>
        <authorList>
            <person name="Vergara E."/>
            <person name="Pakostova E."/>
            <person name="Johnson D.B."/>
            <person name="Holmes D.S."/>
        </authorList>
    </citation>
    <scope>NUCLEOTIDE SEQUENCE</scope>
    <source>
        <strain evidence="1">S0AB</strain>
    </source>
</reference>
<gene>
    <name evidence="1" type="ORF">MM817_02942</name>
</gene>
<evidence type="ECO:0000313" key="2">
    <source>
        <dbReference type="Proteomes" id="UP001139263"/>
    </source>
</evidence>
<protein>
    <recommendedName>
        <fullName evidence="3">DUF3990 domain-containing protein</fullName>
    </recommendedName>
</protein>
<dbReference type="RefSeq" id="WP_241716485.1">
    <property type="nucleotide sequence ID" value="NZ_JALBUF010000019.1"/>
</dbReference>
<evidence type="ECO:0000313" key="1">
    <source>
        <dbReference type="EMBL" id="MCI0184645.1"/>
    </source>
</evidence>
<sequence length="122" mass="13751">MRLAAMIQNRDKFLDSTRILLFHGTDSSQEKSFHQGIGIPESSDQDPVTDFGPGFYLTGFSWQAIRWARARADANGTQPILVTVQTTLKKLRRIDPVQKLIIDAYNELWASTIRKGPEPPHG</sequence>